<evidence type="ECO:0000313" key="2">
    <source>
        <dbReference type="EMBL" id="MBS7824695.1"/>
    </source>
</evidence>
<sequence length="215" mass="24166">MLRHPVEFIITKRNTSCESQHIIQRIKGGENQLNTIWINTHLHDYLDRSSCKPWKNQRPMFKLFGSKNLERGYMIGTWANGFHFVTYDHHGRGKLNLYRWDAVTHLVTGWTSLVNYPQKELNYLLYQLSLLGSGRSTQILDAILGIGIDLIELILGLIYSVLGIFIGALMHPFDTLRNLIPGALLLITGSIQAIRQLLSGLAAVLTVGKVGGCSP</sequence>
<dbReference type="AlphaFoldDB" id="A0AB35BWP1"/>
<evidence type="ECO:0000256" key="1">
    <source>
        <dbReference type="SAM" id="Phobius"/>
    </source>
</evidence>
<feature type="transmembrane region" description="Helical" evidence="1">
    <location>
        <begin position="153"/>
        <end position="173"/>
    </location>
</feature>
<comment type="caution">
    <text evidence="2">The sequence shown here is derived from an EMBL/GenBank/DDBJ whole genome shotgun (WGS) entry which is preliminary data.</text>
</comment>
<evidence type="ECO:0000313" key="3">
    <source>
        <dbReference type="Proteomes" id="UP000680020"/>
    </source>
</evidence>
<proteinExistence type="predicted"/>
<accession>A0AB35BWP1</accession>
<keyword evidence="1" id="KW-0812">Transmembrane</keyword>
<gene>
    <name evidence="2" type="ORF">J7561_05695</name>
</gene>
<name>A0AB35BWP1_9GAMM</name>
<dbReference type="EMBL" id="JAGIBU010000004">
    <property type="protein sequence ID" value="MBS7824695.1"/>
    <property type="molecule type" value="Genomic_DNA"/>
</dbReference>
<keyword evidence="1" id="KW-1133">Transmembrane helix</keyword>
<keyword evidence="1" id="KW-0472">Membrane</keyword>
<protein>
    <submittedName>
        <fullName evidence="2">Uncharacterized protein</fullName>
    </submittedName>
</protein>
<dbReference type="Proteomes" id="UP000680020">
    <property type="component" value="Unassembled WGS sequence"/>
</dbReference>
<reference evidence="2" key="1">
    <citation type="submission" date="2021-03" db="EMBL/GenBank/DDBJ databases">
        <title>Identification and antibiotic profiling of Wohlfahrtiimonas chitiniclastica, an underestimated human pathogen.</title>
        <authorList>
            <person name="Kopf A."/>
            <person name="Bunk B."/>
            <person name="Coldewey S."/>
            <person name="Gunzer F."/>
            <person name="Riedel T."/>
            <person name="Schroettner P."/>
        </authorList>
    </citation>
    <scope>NUCLEOTIDE SEQUENCE</scope>
    <source>
        <strain evidence="2">DSM 100917</strain>
    </source>
</reference>
<organism evidence="2 3">
    <name type="scientific">Wohlfahrtiimonas chitiniclastica</name>
    <dbReference type="NCBI Taxonomy" id="400946"/>
    <lineage>
        <taxon>Bacteria</taxon>
        <taxon>Pseudomonadati</taxon>
        <taxon>Pseudomonadota</taxon>
        <taxon>Gammaproteobacteria</taxon>
        <taxon>Cardiobacteriales</taxon>
        <taxon>Ignatzschineriaceae</taxon>
        <taxon>Wohlfahrtiimonas</taxon>
    </lineage>
</organism>